<feature type="compositionally biased region" description="Basic and acidic residues" evidence="1">
    <location>
        <begin position="1"/>
        <end position="10"/>
    </location>
</feature>
<keyword evidence="3" id="KW-1185">Reference proteome</keyword>
<comment type="caution">
    <text evidence="2">The sequence shown here is derived from an EMBL/GenBank/DDBJ whole genome shotgun (WGS) entry which is preliminary data.</text>
</comment>
<evidence type="ECO:0000313" key="3">
    <source>
        <dbReference type="Proteomes" id="UP001271274"/>
    </source>
</evidence>
<reference evidence="2 3" key="1">
    <citation type="journal article" date="2023" name="Microb. Genom.">
        <title>Mesoterricola silvestris gen. nov., sp. nov., Mesoterricola sediminis sp. nov., Geothrix oryzae sp. nov., Geothrix edaphica sp. nov., Geothrix rubra sp. nov., and Geothrix limicola sp. nov., six novel members of Acidobacteriota isolated from soils.</title>
        <authorList>
            <person name="Weisberg A.J."/>
            <person name="Pearce E."/>
            <person name="Kramer C.G."/>
            <person name="Chang J.H."/>
            <person name="Clarke C.R."/>
        </authorList>
    </citation>
    <scope>NUCLEOTIDE SEQUENCE [LARGE SCALE GENOMIC DNA]</scope>
    <source>
        <strain evidence="2 3">ID09-01A</strain>
    </source>
</reference>
<evidence type="ECO:0000256" key="1">
    <source>
        <dbReference type="SAM" id="MobiDB-lite"/>
    </source>
</evidence>
<feature type="non-terminal residue" evidence="2">
    <location>
        <position position="1"/>
    </location>
</feature>
<dbReference type="RefSeq" id="WP_319063986.1">
    <property type="nucleotide sequence ID" value="NZ_JARAYU010000045.1"/>
</dbReference>
<evidence type="ECO:0000313" key="2">
    <source>
        <dbReference type="EMBL" id="MDX3707262.1"/>
    </source>
</evidence>
<sequence>RGTPTERTHDMPLPTWMNGHPGAPQPQPTHPAWMAGHLNTPPADDEQTSIRPCNCRGEGCDACDGDGVIYP</sequence>
<proteinExistence type="predicted"/>
<dbReference type="Proteomes" id="UP001271274">
    <property type="component" value="Unassembled WGS sequence"/>
</dbReference>
<name>A0ABU4NZ30_9ACTN</name>
<dbReference type="EMBL" id="JARAYU010000045">
    <property type="protein sequence ID" value="MDX3707262.1"/>
    <property type="molecule type" value="Genomic_DNA"/>
</dbReference>
<feature type="region of interest" description="Disordered" evidence="1">
    <location>
        <begin position="1"/>
        <end position="48"/>
    </location>
</feature>
<protein>
    <submittedName>
        <fullName evidence="2">Uncharacterized protein</fullName>
    </submittedName>
</protein>
<organism evidence="2 3">
    <name type="scientific">Streptomyces europaeiscabiei</name>
    <dbReference type="NCBI Taxonomy" id="146819"/>
    <lineage>
        <taxon>Bacteria</taxon>
        <taxon>Bacillati</taxon>
        <taxon>Actinomycetota</taxon>
        <taxon>Actinomycetes</taxon>
        <taxon>Kitasatosporales</taxon>
        <taxon>Streptomycetaceae</taxon>
        <taxon>Streptomyces</taxon>
    </lineage>
</organism>
<gene>
    <name evidence="2" type="ORF">PV662_47880</name>
</gene>
<accession>A0ABU4NZ30</accession>